<dbReference type="Pfam" id="PF02518">
    <property type="entry name" value="HATPase_c"/>
    <property type="match status" value="1"/>
</dbReference>
<dbReference type="InterPro" id="IPR036890">
    <property type="entry name" value="HATPase_C_sf"/>
</dbReference>
<comment type="catalytic activity">
    <reaction evidence="1">
        <text>ATP + protein L-histidine = ADP + protein N-phospho-L-histidine.</text>
        <dbReference type="EC" id="2.7.13.3"/>
    </reaction>
</comment>
<keyword evidence="7 13" id="KW-0812">Transmembrane</keyword>
<dbReference type="Gene3D" id="3.30.565.10">
    <property type="entry name" value="Histidine kinase-like ATPase, C-terminal domain"/>
    <property type="match status" value="1"/>
</dbReference>
<evidence type="ECO:0000256" key="13">
    <source>
        <dbReference type="SAM" id="Phobius"/>
    </source>
</evidence>
<dbReference type="SMART" id="SM00304">
    <property type="entry name" value="HAMP"/>
    <property type="match status" value="1"/>
</dbReference>
<dbReference type="Gene3D" id="1.10.287.130">
    <property type="match status" value="1"/>
</dbReference>
<dbReference type="SUPFAM" id="SSF55874">
    <property type="entry name" value="ATPase domain of HSP90 chaperone/DNA topoisomerase II/histidine kinase"/>
    <property type="match status" value="1"/>
</dbReference>
<evidence type="ECO:0000256" key="5">
    <source>
        <dbReference type="ARBA" id="ARBA00022553"/>
    </source>
</evidence>
<dbReference type="InterPro" id="IPR036097">
    <property type="entry name" value="HisK_dim/P_sf"/>
</dbReference>
<keyword evidence="10" id="KW-0902">Two-component regulatory system</keyword>
<feature type="domain" description="Histidine kinase" evidence="14">
    <location>
        <begin position="282"/>
        <end position="500"/>
    </location>
</feature>
<dbReference type="CDD" id="cd06225">
    <property type="entry name" value="HAMP"/>
    <property type="match status" value="1"/>
</dbReference>
<dbReference type="CDD" id="cd00082">
    <property type="entry name" value="HisKA"/>
    <property type="match status" value="1"/>
</dbReference>
<gene>
    <name evidence="16" type="ORF">FDO65_08820</name>
</gene>
<evidence type="ECO:0000256" key="11">
    <source>
        <dbReference type="ARBA" id="ARBA00023136"/>
    </source>
</evidence>
<keyword evidence="11 13" id="KW-0472">Membrane</keyword>
<dbReference type="InterPro" id="IPR050428">
    <property type="entry name" value="TCS_sensor_his_kinase"/>
</dbReference>
<dbReference type="FunFam" id="3.30.565.10:FF:000006">
    <property type="entry name" value="Sensor histidine kinase WalK"/>
    <property type="match status" value="1"/>
</dbReference>
<dbReference type="GO" id="GO:0005509">
    <property type="term" value="F:calcium ion binding"/>
    <property type="evidence" value="ECO:0007669"/>
    <property type="project" value="UniProtKB-ARBA"/>
</dbReference>
<reference evidence="16 17" key="1">
    <citation type="submission" date="2019-05" db="EMBL/GenBank/DDBJ databases">
        <title>Nakamurella sp. N5BH11, whole genome shotgun sequence.</title>
        <authorList>
            <person name="Tuo L."/>
        </authorList>
    </citation>
    <scope>NUCLEOTIDE SEQUENCE [LARGE SCALE GENOMIC DNA]</scope>
    <source>
        <strain evidence="16 17">N5BH11</strain>
    </source>
</reference>
<keyword evidence="17" id="KW-1185">Reference proteome</keyword>
<evidence type="ECO:0000313" key="17">
    <source>
        <dbReference type="Proteomes" id="UP000306985"/>
    </source>
</evidence>
<dbReference type="GO" id="GO:0000155">
    <property type="term" value="F:phosphorelay sensor kinase activity"/>
    <property type="evidence" value="ECO:0007669"/>
    <property type="project" value="InterPro"/>
</dbReference>
<keyword evidence="9 13" id="KW-1133">Transmembrane helix</keyword>
<evidence type="ECO:0000259" key="14">
    <source>
        <dbReference type="PROSITE" id="PS50109"/>
    </source>
</evidence>
<feature type="transmembrane region" description="Helical" evidence="13">
    <location>
        <begin position="43"/>
        <end position="66"/>
    </location>
</feature>
<dbReference type="SUPFAM" id="SSF47384">
    <property type="entry name" value="Homodimeric domain of signal transducing histidine kinase"/>
    <property type="match status" value="1"/>
</dbReference>
<dbReference type="InterPro" id="IPR005467">
    <property type="entry name" value="His_kinase_dom"/>
</dbReference>
<dbReference type="PROSITE" id="PS50885">
    <property type="entry name" value="HAMP"/>
    <property type="match status" value="1"/>
</dbReference>
<dbReference type="SMART" id="SM00387">
    <property type="entry name" value="HATPase_c"/>
    <property type="match status" value="1"/>
</dbReference>
<comment type="cofactor">
    <cofactor evidence="2">
        <name>a divalent metal cation</name>
        <dbReference type="ChEBI" id="CHEBI:60240"/>
    </cofactor>
</comment>
<feature type="region of interest" description="Disordered" evidence="12">
    <location>
        <begin position="1"/>
        <end position="31"/>
    </location>
</feature>
<dbReference type="AlphaFoldDB" id="A0A4U6QM49"/>
<name>A0A4U6QM49_9ACTN</name>
<keyword evidence="8 16" id="KW-0418">Kinase</keyword>
<feature type="domain" description="HAMP" evidence="15">
    <location>
        <begin position="214"/>
        <end position="267"/>
    </location>
</feature>
<dbReference type="EC" id="2.7.13.3" evidence="4"/>
<organism evidence="16 17">
    <name type="scientific">Nakamurella flava</name>
    <dbReference type="NCBI Taxonomy" id="2576308"/>
    <lineage>
        <taxon>Bacteria</taxon>
        <taxon>Bacillati</taxon>
        <taxon>Actinomycetota</taxon>
        <taxon>Actinomycetes</taxon>
        <taxon>Nakamurellales</taxon>
        <taxon>Nakamurellaceae</taxon>
        <taxon>Nakamurella</taxon>
    </lineage>
</organism>
<evidence type="ECO:0000256" key="4">
    <source>
        <dbReference type="ARBA" id="ARBA00012438"/>
    </source>
</evidence>
<evidence type="ECO:0000259" key="15">
    <source>
        <dbReference type="PROSITE" id="PS50885"/>
    </source>
</evidence>
<evidence type="ECO:0000256" key="10">
    <source>
        <dbReference type="ARBA" id="ARBA00023012"/>
    </source>
</evidence>
<proteinExistence type="predicted"/>
<dbReference type="InterPro" id="IPR003661">
    <property type="entry name" value="HisK_dim/P_dom"/>
</dbReference>
<evidence type="ECO:0000256" key="3">
    <source>
        <dbReference type="ARBA" id="ARBA00004236"/>
    </source>
</evidence>
<dbReference type="Proteomes" id="UP000306985">
    <property type="component" value="Unassembled WGS sequence"/>
</dbReference>
<dbReference type="Gene3D" id="6.10.340.10">
    <property type="match status" value="1"/>
</dbReference>
<dbReference type="OrthoDB" id="9786919at2"/>
<dbReference type="PANTHER" id="PTHR45436:SF5">
    <property type="entry name" value="SENSOR HISTIDINE KINASE TRCS"/>
    <property type="match status" value="1"/>
</dbReference>
<dbReference type="RefSeq" id="WP_137448948.1">
    <property type="nucleotide sequence ID" value="NZ_SZZH01000001.1"/>
</dbReference>
<dbReference type="InterPro" id="IPR004358">
    <property type="entry name" value="Sig_transdc_His_kin-like_C"/>
</dbReference>
<dbReference type="Pfam" id="PF00672">
    <property type="entry name" value="HAMP"/>
    <property type="match status" value="1"/>
</dbReference>
<dbReference type="PROSITE" id="PS50109">
    <property type="entry name" value="HIS_KIN"/>
    <property type="match status" value="1"/>
</dbReference>
<evidence type="ECO:0000256" key="7">
    <source>
        <dbReference type="ARBA" id="ARBA00022692"/>
    </source>
</evidence>
<dbReference type="GO" id="GO:0005886">
    <property type="term" value="C:plasma membrane"/>
    <property type="evidence" value="ECO:0007669"/>
    <property type="project" value="UniProtKB-SubCell"/>
</dbReference>
<accession>A0A4U6QM49</accession>
<dbReference type="InterPro" id="IPR003660">
    <property type="entry name" value="HAMP_dom"/>
</dbReference>
<protein>
    <recommendedName>
        <fullName evidence="4">histidine kinase</fullName>
        <ecNumber evidence="4">2.7.13.3</ecNumber>
    </recommendedName>
</protein>
<dbReference type="PRINTS" id="PR00344">
    <property type="entry name" value="BCTRLSENSOR"/>
</dbReference>
<keyword evidence="5" id="KW-0597">Phosphoprotein</keyword>
<evidence type="ECO:0000313" key="16">
    <source>
        <dbReference type="EMBL" id="TKV61643.1"/>
    </source>
</evidence>
<evidence type="ECO:0000256" key="12">
    <source>
        <dbReference type="SAM" id="MobiDB-lite"/>
    </source>
</evidence>
<evidence type="ECO:0000256" key="2">
    <source>
        <dbReference type="ARBA" id="ARBA00001968"/>
    </source>
</evidence>
<comment type="subcellular location">
    <subcellularLocation>
        <location evidence="3">Cell membrane</location>
    </subcellularLocation>
</comment>
<sequence length="518" mass="54714">MASSGPITEPLTAVPVTGTAAARGPLTNGAAPAPRRWTLRARLIALVVGVAAIALVSVDVGLPIALRSVLVTNLDATLNRAMGSLPQTFQFQALQERIRDSSPGSEVGFTLISADGSIQHEPPESEDTWANPDVNAIEAMGVPQTIVDLDDPTIQYRAVARTVTAQSTNLPAELVAWQSTSGVQTAVGRLIVIELLGTAALLLLLGLTSSLIIRRELKPLESIARAADDIADGDLDRRVEEDDPSTEVGRLGVAFNGMLDGISELLDERQRSEQRLRQFAADASHELRTPVAAVRGYTDMYRAGMLSDPAAVQRAMERMGFEAARMNALVQDLLTLIQADAEKTASHERVDLVEVLTGVVEDAAVIDPERQWRWSGWDPAAGRVLVLGDRLRLSQLFANLLGNIRTHTPPGTTATVTVLPGAGEIAVSVSDNGPGVADEDLDRLFDRFYRADPSRSREKGGTGLGLSIVAAIARNHGGRVLAGHSPGGGLTITVVLPRATGTAAVPPPAPAAVPVPVV</sequence>
<dbReference type="InterPro" id="IPR003594">
    <property type="entry name" value="HATPase_dom"/>
</dbReference>
<dbReference type="SUPFAM" id="SSF158472">
    <property type="entry name" value="HAMP domain-like"/>
    <property type="match status" value="1"/>
</dbReference>
<dbReference type="PANTHER" id="PTHR45436">
    <property type="entry name" value="SENSOR HISTIDINE KINASE YKOH"/>
    <property type="match status" value="1"/>
</dbReference>
<dbReference type="CDD" id="cd00075">
    <property type="entry name" value="HATPase"/>
    <property type="match status" value="1"/>
</dbReference>
<evidence type="ECO:0000256" key="9">
    <source>
        <dbReference type="ARBA" id="ARBA00022989"/>
    </source>
</evidence>
<dbReference type="SMART" id="SM00388">
    <property type="entry name" value="HisKA"/>
    <property type="match status" value="1"/>
</dbReference>
<evidence type="ECO:0000256" key="6">
    <source>
        <dbReference type="ARBA" id="ARBA00022679"/>
    </source>
</evidence>
<dbReference type="EMBL" id="SZZH01000001">
    <property type="protein sequence ID" value="TKV61643.1"/>
    <property type="molecule type" value="Genomic_DNA"/>
</dbReference>
<dbReference type="FunFam" id="1.10.287.130:FF:000001">
    <property type="entry name" value="Two-component sensor histidine kinase"/>
    <property type="match status" value="1"/>
</dbReference>
<keyword evidence="6" id="KW-0808">Transferase</keyword>
<dbReference type="Pfam" id="PF00512">
    <property type="entry name" value="HisKA"/>
    <property type="match status" value="1"/>
</dbReference>
<comment type="caution">
    <text evidence="16">The sequence shown here is derived from an EMBL/GenBank/DDBJ whole genome shotgun (WGS) entry which is preliminary data.</text>
</comment>
<evidence type="ECO:0000256" key="1">
    <source>
        <dbReference type="ARBA" id="ARBA00000085"/>
    </source>
</evidence>
<evidence type="ECO:0000256" key="8">
    <source>
        <dbReference type="ARBA" id="ARBA00022777"/>
    </source>
</evidence>